<dbReference type="Proteomes" id="UP000053257">
    <property type="component" value="Unassembled WGS sequence"/>
</dbReference>
<proteinExistence type="predicted"/>
<feature type="compositionally biased region" description="Pro residues" evidence="1">
    <location>
        <begin position="276"/>
        <end position="286"/>
    </location>
</feature>
<reference evidence="2 3" key="1">
    <citation type="journal article" date="2014" name="PLoS Genet.">
        <title>Analysis of the Phlebiopsis gigantea genome, transcriptome and secretome provides insight into its pioneer colonization strategies of wood.</title>
        <authorList>
            <person name="Hori C."/>
            <person name="Ishida T."/>
            <person name="Igarashi K."/>
            <person name="Samejima M."/>
            <person name="Suzuki H."/>
            <person name="Master E."/>
            <person name="Ferreira P."/>
            <person name="Ruiz-Duenas F.J."/>
            <person name="Held B."/>
            <person name="Canessa P."/>
            <person name="Larrondo L.F."/>
            <person name="Schmoll M."/>
            <person name="Druzhinina I.S."/>
            <person name="Kubicek C.P."/>
            <person name="Gaskell J.A."/>
            <person name="Kersten P."/>
            <person name="St John F."/>
            <person name="Glasner J."/>
            <person name="Sabat G."/>
            <person name="Splinter BonDurant S."/>
            <person name="Syed K."/>
            <person name="Yadav J."/>
            <person name="Mgbeahuruike A.C."/>
            <person name="Kovalchuk A."/>
            <person name="Asiegbu F.O."/>
            <person name="Lackner G."/>
            <person name="Hoffmeister D."/>
            <person name="Rencoret J."/>
            <person name="Gutierrez A."/>
            <person name="Sun H."/>
            <person name="Lindquist E."/>
            <person name="Barry K."/>
            <person name="Riley R."/>
            <person name="Grigoriev I.V."/>
            <person name="Henrissat B."/>
            <person name="Kues U."/>
            <person name="Berka R.M."/>
            <person name="Martinez A.T."/>
            <person name="Covert S.F."/>
            <person name="Blanchette R.A."/>
            <person name="Cullen D."/>
        </authorList>
    </citation>
    <scope>NUCLEOTIDE SEQUENCE [LARGE SCALE GENOMIC DNA]</scope>
    <source>
        <strain evidence="2 3">11061_1 CR5-6</strain>
    </source>
</reference>
<keyword evidence="3" id="KW-1185">Reference proteome</keyword>
<sequence>MVSSFSTATSSSLPSTGMLSALRRTASHILSPPSDEEEDCLSWELEATPTLSFNLDAFHGLMHPFSRISWTSVSSACMNTVVPVLRSIQKTYCDDLNGLVQYMAELDPINWDDYELSVSETAAEESIHPHPPRTRPCLRLSDTGASSLRRRRKSVPELCKALVIKNDNPTIPTIIVTPCPTLPRDRSCLVPYQDVSFGNRLAVPMHPVVNDTFPPLLPKPVPYVDRWRFQDGHWWAVLPTPEEQMLRGMFSRPVPRRRRLCADGWNRSQRIRRPSPKPPSPVHQAL</sequence>
<organism evidence="2 3">
    <name type="scientific">Phlebiopsis gigantea (strain 11061_1 CR5-6)</name>
    <name type="common">White-rot fungus</name>
    <name type="synonym">Peniophora gigantea</name>
    <dbReference type="NCBI Taxonomy" id="745531"/>
    <lineage>
        <taxon>Eukaryota</taxon>
        <taxon>Fungi</taxon>
        <taxon>Dikarya</taxon>
        <taxon>Basidiomycota</taxon>
        <taxon>Agaricomycotina</taxon>
        <taxon>Agaricomycetes</taxon>
        <taxon>Polyporales</taxon>
        <taxon>Phanerochaetaceae</taxon>
        <taxon>Phlebiopsis</taxon>
    </lineage>
</organism>
<dbReference type="AlphaFoldDB" id="A0A0C3SFA1"/>
<accession>A0A0C3SFA1</accession>
<evidence type="ECO:0000313" key="2">
    <source>
        <dbReference type="EMBL" id="KIP11725.1"/>
    </source>
</evidence>
<dbReference type="HOGENOM" id="CLU_1102873_0_0_1"/>
<feature type="region of interest" description="Disordered" evidence="1">
    <location>
        <begin position="265"/>
        <end position="286"/>
    </location>
</feature>
<dbReference type="EMBL" id="KN840444">
    <property type="protein sequence ID" value="KIP11725.1"/>
    <property type="molecule type" value="Genomic_DNA"/>
</dbReference>
<protein>
    <submittedName>
        <fullName evidence="2">Uncharacterized protein</fullName>
    </submittedName>
</protein>
<evidence type="ECO:0000313" key="3">
    <source>
        <dbReference type="Proteomes" id="UP000053257"/>
    </source>
</evidence>
<dbReference type="OrthoDB" id="3260913at2759"/>
<name>A0A0C3SFA1_PHLG1</name>
<gene>
    <name evidence="2" type="ORF">PHLGIDRAFT_17893</name>
</gene>
<evidence type="ECO:0000256" key="1">
    <source>
        <dbReference type="SAM" id="MobiDB-lite"/>
    </source>
</evidence>